<dbReference type="Pfam" id="PF00560">
    <property type="entry name" value="LRR_1"/>
    <property type="match status" value="7"/>
</dbReference>
<evidence type="ECO:0000259" key="17">
    <source>
        <dbReference type="Pfam" id="PF08263"/>
    </source>
</evidence>
<dbReference type="PANTHER" id="PTHR48061">
    <property type="entry name" value="LEUCINE-RICH REPEAT RECEPTOR PROTEIN KINASE EMS1-LIKE-RELATED"/>
    <property type="match status" value="1"/>
</dbReference>
<dbReference type="GO" id="GO:0004674">
    <property type="term" value="F:protein serine/threonine kinase activity"/>
    <property type="evidence" value="ECO:0007669"/>
    <property type="project" value="UniProtKB-KW"/>
</dbReference>
<evidence type="ECO:0000256" key="16">
    <source>
        <dbReference type="SAM" id="Phobius"/>
    </source>
</evidence>
<name>A0A0E0BXI1_9ORYZ</name>
<evidence type="ECO:0000256" key="4">
    <source>
        <dbReference type="ARBA" id="ARBA00022475"/>
    </source>
</evidence>
<dbReference type="Pfam" id="PF08263">
    <property type="entry name" value="LRRNT_2"/>
    <property type="match status" value="2"/>
</dbReference>
<keyword evidence="20" id="KW-1185">Reference proteome</keyword>
<keyword evidence="4" id="KW-1003">Cell membrane</keyword>
<dbReference type="SMART" id="SM00369">
    <property type="entry name" value="LRR_TYP"/>
    <property type="match status" value="20"/>
</dbReference>
<reference evidence="19" key="2">
    <citation type="submission" date="2018-05" db="EMBL/GenBank/DDBJ databases">
        <title>OmerRS3 (Oryza meridionalis Reference Sequence Version 3).</title>
        <authorList>
            <person name="Zhang J."/>
            <person name="Kudrna D."/>
            <person name="Lee S."/>
            <person name="Talag J."/>
            <person name="Welchert J."/>
            <person name="Wing R.A."/>
        </authorList>
    </citation>
    <scope>NUCLEOTIDE SEQUENCE [LARGE SCALE GENOMIC DNA]</scope>
    <source>
        <strain evidence="19">cv. OR44</strain>
    </source>
</reference>
<keyword evidence="13" id="KW-0325">Glycoprotein</keyword>
<evidence type="ECO:0000256" key="3">
    <source>
        <dbReference type="ARBA" id="ARBA00012513"/>
    </source>
</evidence>
<dbReference type="InterPro" id="IPR013210">
    <property type="entry name" value="LRR_N_plant-typ"/>
</dbReference>
<feature type="domain" description="Disease resistance R13L4/SHOC-2-like LRR" evidence="18">
    <location>
        <begin position="381"/>
        <end position="561"/>
    </location>
</feature>
<evidence type="ECO:0000256" key="6">
    <source>
        <dbReference type="ARBA" id="ARBA00022614"/>
    </source>
</evidence>
<keyword evidence="6" id="KW-0433">Leucine-rich repeat</keyword>
<evidence type="ECO:0000313" key="20">
    <source>
        <dbReference type="Proteomes" id="UP000008021"/>
    </source>
</evidence>
<dbReference type="SMART" id="SM00365">
    <property type="entry name" value="LRR_SD22"/>
    <property type="match status" value="4"/>
</dbReference>
<keyword evidence="11 16" id="KW-1133">Transmembrane helix</keyword>
<evidence type="ECO:0000256" key="11">
    <source>
        <dbReference type="ARBA" id="ARBA00022989"/>
    </source>
</evidence>
<feature type="transmembrane region" description="Helical" evidence="16">
    <location>
        <begin position="1011"/>
        <end position="1033"/>
    </location>
</feature>
<dbReference type="FunFam" id="3.80.10.10:FF:000095">
    <property type="entry name" value="LRR receptor-like serine/threonine-protein kinase GSO1"/>
    <property type="match status" value="2"/>
</dbReference>
<evidence type="ECO:0000313" key="19">
    <source>
        <dbReference type="EnsemblPlants" id="OMERI01G03960.1"/>
    </source>
</evidence>
<keyword evidence="10" id="KW-0418">Kinase</keyword>
<comment type="catalytic activity">
    <reaction evidence="15">
        <text>L-seryl-[protein] + ATP = O-phospho-L-seryl-[protein] + ADP + H(+)</text>
        <dbReference type="Rhea" id="RHEA:17989"/>
        <dbReference type="Rhea" id="RHEA-COMP:9863"/>
        <dbReference type="Rhea" id="RHEA-COMP:11604"/>
        <dbReference type="ChEBI" id="CHEBI:15378"/>
        <dbReference type="ChEBI" id="CHEBI:29999"/>
        <dbReference type="ChEBI" id="CHEBI:30616"/>
        <dbReference type="ChEBI" id="CHEBI:83421"/>
        <dbReference type="ChEBI" id="CHEBI:456216"/>
        <dbReference type="EC" id="2.7.11.1"/>
    </reaction>
</comment>
<comment type="catalytic activity">
    <reaction evidence="14">
        <text>L-threonyl-[protein] + ATP = O-phospho-L-threonyl-[protein] + ADP + H(+)</text>
        <dbReference type="Rhea" id="RHEA:46608"/>
        <dbReference type="Rhea" id="RHEA-COMP:11060"/>
        <dbReference type="Rhea" id="RHEA-COMP:11605"/>
        <dbReference type="ChEBI" id="CHEBI:15378"/>
        <dbReference type="ChEBI" id="CHEBI:30013"/>
        <dbReference type="ChEBI" id="CHEBI:30616"/>
        <dbReference type="ChEBI" id="CHEBI:61977"/>
        <dbReference type="ChEBI" id="CHEBI:456216"/>
        <dbReference type="EC" id="2.7.11.1"/>
    </reaction>
</comment>
<evidence type="ECO:0000256" key="1">
    <source>
        <dbReference type="ARBA" id="ARBA00004251"/>
    </source>
</evidence>
<keyword evidence="5" id="KW-0723">Serine/threonine-protein kinase</keyword>
<evidence type="ECO:0000256" key="14">
    <source>
        <dbReference type="ARBA" id="ARBA00047899"/>
    </source>
</evidence>
<dbReference type="PANTHER" id="PTHR48061:SF48">
    <property type="entry name" value="OS01G0162500 PROTEIN"/>
    <property type="match status" value="1"/>
</dbReference>
<dbReference type="Proteomes" id="UP000008021">
    <property type="component" value="Chromosome 1"/>
</dbReference>
<dbReference type="FunFam" id="3.80.10.10:FF:000213">
    <property type="entry name" value="Tyrosine-sulfated glycopeptide receptor 1"/>
    <property type="match status" value="2"/>
</dbReference>
<dbReference type="InterPro" id="IPR046956">
    <property type="entry name" value="RLP23-like"/>
</dbReference>
<dbReference type="EC" id="2.7.11.1" evidence="3"/>
<dbReference type="InterPro" id="IPR003591">
    <property type="entry name" value="Leu-rich_rpt_typical-subtyp"/>
</dbReference>
<dbReference type="Gramene" id="OMERI01G03960.1">
    <property type="protein sequence ID" value="OMERI01G03960.1"/>
    <property type="gene ID" value="OMERI01G03960"/>
</dbReference>
<keyword evidence="9" id="KW-0677">Repeat</keyword>
<keyword evidence="12 16" id="KW-0472">Membrane</keyword>
<evidence type="ECO:0000256" key="10">
    <source>
        <dbReference type="ARBA" id="ARBA00022777"/>
    </source>
</evidence>
<evidence type="ECO:0000256" key="12">
    <source>
        <dbReference type="ARBA" id="ARBA00023136"/>
    </source>
</evidence>
<feature type="domain" description="Leucine-rich repeat-containing N-terminal plant-type" evidence="17">
    <location>
        <begin position="75"/>
        <end position="116"/>
    </location>
</feature>
<dbReference type="InterPro" id="IPR055414">
    <property type="entry name" value="LRR_R13L4/SHOC2-like"/>
</dbReference>
<protein>
    <recommendedName>
        <fullName evidence="3">non-specific serine/threonine protein kinase</fullName>
        <ecNumber evidence="3">2.7.11.1</ecNumber>
    </recommendedName>
</protein>
<dbReference type="InterPro" id="IPR032675">
    <property type="entry name" value="LRR_dom_sf"/>
</dbReference>
<dbReference type="PROSITE" id="PS51450">
    <property type="entry name" value="LRR"/>
    <property type="match status" value="4"/>
</dbReference>
<keyword evidence="7 16" id="KW-0812">Transmembrane</keyword>
<comment type="subcellular location">
    <subcellularLocation>
        <location evidence="1">Cell membrane</location>
        <topology evidence="1">Single-pass type I membrane protein</topology>
    </subcellularLocation>
</comment>
<evidence type="ECO:0000256" key="15">
    <source>
        <dbReference type="ARBA" id="ARBA00048679"/>
    </source>
</evidence>
<dbReference type="GO" id="GO:0005886">
    <property type="term" value="C:plasma membrane"/>
    <property type="evidence" value="ECO:0007669"/>
    <property type="project" value="UniProtKB-SubCell"/>
</dbReference>
<proteinExistence type="inferred from homology"/>
<evidence type="ECO:0000256" key="8">
    <source>
        <dbReference type="ARBA" id="ARBA00022729"/>
    </source>
</evidence>
<evidence type="ECO:0000256" key="5">
    <source>
        <dbReference type="ARBA" id="ARBA00022527"/>
    </source>
</evidence>
<accession>A0A0E0BXI1</accession>
<dbReference type="STRING" id="40149.A0A0E0BXI1"/>
<dbReference type="Pfam" id="PF13855">
    <property type="entry name" value="LRR_8"/>
    <property type="match status" value="3"/>
</dbReference>
<dbReference type="Pfam" id="PF23598">
    <property type="entry name" value="LRR_14"/>
    <property type="match status" value="2"/>
</dbReference>
<reference evidence="19" key="1">
    <citation type="submission" date="2015-04" db="UniProtKB">
        <authorList>
            <consortium name="EnsemblPlants"/>
        </authorList>
    </citation>
    <scope>IDENTIFICATION</scope>
</reference>
<feature type="domain" description="Disease resistance R13L4/SHOC-2-like LRR" evidence="18">
    <location>
        <begin position="1389"/>
        <end position="1562"/>
    </location>
</feature>
<evidence type="ECO:0000259" key="18">
    <source>
        <dbReference type="Pfam" id="PF23598"/>
    </source>
</evidence>
<dbReference type="Gene3D" id="3.80.10.10">
    <property type="entry name" value="Ribonuclease Inhibitor"/>
    <property type="match status" value="10"/>
</dbReference>
<dbReference type="EnsemblPlants" id="OMERI01G03960.1">
    <property type="protein sequence ID" value="OMERI01G03960.1"/>
    <property type="gene ID" value="OMERI01G03960"/>
</dbReference>
<organism evidence="19">
    <name type="scientific">Oryza meridionalis</name>
    <dbReference type="NCBI Taxonomy" id="40149"/>
    <lineage>
        <taxon>Eukaryota</taxon>
        <taxon>Viridiplantae</taxon>
        <taxon>Streptophyta</taxon>
        <taxon>Embryophyta</taxon>
        <taxon>Tracheophyta</taxon>
        <taxon>Spermatophyta</taxon>
        <taxon>Magnoliopsida</taxon>
        <taxon>Liliopsida</taxon>
        <taxon>Poales</taxon>
        <taxon>Poaceae</taxon>
        <taxon>BOP clade</taxon>
        <taxon>Oryzoideae</taxon>
        <taxon>Oryzeae</taxon>
        <taxon>Oryzinae</taxon>
        <taxon>Oryza</taxon>
    </lineage>
</organism>
<keyword evidence="8" id="KW-0732">Signal</keyword>
<feature type="domain" description="Leucine-rich repeat-containing N-terminal plant-type" evidence="17">
    <location>
        <begin position="1074"/>
        <end position="1114"/>
    </location>
</feature>
<keyword evidence="10" id="KW-0808">Transferase</keyword>
<dbReference type="InterPro" id="IPR001611">
    <property type="entry name" value="Leu-rich_rpt"/>
</dbReference>
<evidence type="ECO:0000256" key="13">
    <source>
        <dbReference type="ARBA" id="ARBA00023180"/>
    </source>
</evidence>
<feature type="transmembrane region" description="Helical" evidence="16">
    <location>
        <begin position="2021"/>
        <end position="2043"/>
    </location>
</feature>
<dbReference type="SUPFAM" id="SSF52058">
    <property type="entry name" value="L domain-like"/>
    <property type="match status" value="4"/>
</dbReference>
<evidence type="ECO:0000256" key="9">
    <source>
        <dbReference type="ARBA" id="ARBA00022737"/>
    </source>
</evidence>
<sequence>MAGRDPAPPLCRRCRLRTTPLHIFGSEAAPAGKAGGPVFRRGPIGGAQRENEPFLLVLVLLLIQTLIASSLPCLPDQAAALLQLKRSFSATTASATAFRSWRAGTDCCRWAGVRCDDGRVTSLDLGGRRLQSGGLDAAVFSLTSLRHLNLGGNDFNASQLPATGFERLTELTHLNISPPSFTGQIPAGIGSLTNLVSLDLSSSIYIVNQGDDDVSIMSNLLPPWGFSRVNFEKLIANLGNLRELYLGLVYMSNGGEGWCNALANSTPKIQVLSLPLCQISGPICQSLFSLRSLSVVDLQGNDLSGAIPEFFADLSSLSVLQLSRNKLDGLFPPRIFHNRKLTVIDIGYNYEIYGNLPNFPPNSSLIKLHVSGTKFSGYIPSSISNLTGLKELGLSANDFPTELPSFLGMLKSLSLFEVSGLGLVGSMPAWITNLTSLTELQFSHCDLSGSLPSSIGNLKNLRRLSLFKSNFTGNIPLQIFNLTQLHSLHLPLNNFVGTVELTSFWRLPYLSHLDLSNNKLSVVDGLVNDSAVSSPKVKFLSLASCYISKFPNALRHQDKIIFLDLSNNQMHGAIPPWAWEIWKELFFLDLSNNKFTSLGHDTLLPLYTRYINLSYNMFEGPIPIPKEGTDSQLDYSNNRFSSMPFDLIPYLAGTLYLKVSMNDVSGEVPSTFCTVKSLQILDLSYNILNGSIPSCLMENSSTLTILNLRGNELRGELPHNMKEDCAFEALDVSYNWIEGTLPKSLVNCKNLVILNVGNNQIQGSFPCWMHLLPKLQVLVLKSNKFYGQLGPTLAKDDECELQYLQILDLASNNFSGVLPYEWFRKLKSMMSVSSNETLVMKDGDMYSTFNHITYLFTARVTYKGLDLTFPKILKTFVLIDVSNNRFDGSIPETIAALSMLNGLNMSHNALTGPIPNQLASLHQLESLDLSSNKLSGEIPQKLASLDFLSTLNLSNNMLGGRIPESPHFLTLPNSSFIRNAALCGPPLSKECSNKSTSNVMPHLSEEKSADVILFLFVGLGFGVGFAIAIVFHANGNQPAAKMISRISSREYEPMLLVLVLLLQSLLARSLPCLPDQAAALLQLKRSFSATTASATAFRSWRAGTDCCRWAGVRCENDATKNGSGGGRVTSLDLGGRRLQSGGLDTAVFSLTSLRYLNLGGNDFNASQLPATGFERLTELTHLNISTPSFAGQIPPGIGHLTNLESLDLSTRFYIVDQEDDKARKITLSYPSWGLSKINFGRLIENLGNLRELYLGFVYMSNGGEGWCNALVKSTPKIQVLSLPFCKISGPICRSLFSLRSLAVVDLQENDLSGPVPEFFADLPSLSVLQLSRNYFEGLFPSRIFQNRKLATIDISYNYKIYGSLPDFPSNSSLIDLHVSGTEFSGQIPSSISNATGLKELGLSANDFSTELPSSLGTLKSLNLLEVSGLGLIGSMPTWITNLTSLTELQFSHCGLSGSLPPTIGNLKNLRRLSLFKCNFSGSIPLQIFNLTQLQSLDLPLNNFVGTVELTSFWRLPYLSNLDLSNNKLSVVDGLVNDSVVSSPKLEALSLVSCNISKFPNALRHQDEIHFIDLSNNQMQGEIPRWAWETWEELFFLDLSNNKFTSLGHDPLLPCLYTRYINLSYNMFEGPIPMPKESSDSELDYSNNRFSSMPFDLIPYLAGILSLKASRNNISGEIPSALCRFRSLQILDLSYNILNGSIPSCLMEKSSTLKILNLKANQLRGQLPHNITEDCAFEALDFSYNLIEGQLPASLVACKNLVVLDVENNQIGGHFPCWMHVLPKLQVLVLKSNKFFGQLGPTLANDEGKCEFQQLRILDVSSNNFSGILPEKWFRKLKSMMTVSANKTLIMKDGEMYGVFNNMTYLFTTTVTYKGLYMTFTKILEALVLIDVSNNKFYGSIPESIGVLGVLTGLNMSHNALTGPIPNQLANLHEIESLDLSSNKLSGEIPQKIASLNFLSTLNLSNNMLEGRIPESPHFSSFPNSSFIQNAGLCGPPLSKECNDKSTLDVVSHPSKKKSVDIMLFLFVGLGFGVGFAIAVVVTWKPCIGK</sequence>
<dbReference type="PRINTS" id="PR00019">
    <property type="entry name" value="LEURICHRPT"/>
</dbReference>
<comment type="similarity">
    <text evidence="2">Belongs to the RLP family.</text>
</comment>
<dbReference type="SUPFAM" id="SSF52047">
    <property type="entry name" value="RNI-like"/>
    <property type="match status" value="2"/>
</dbReference>
<feature type="transmembrane region" description="Helical" evidence="16">
    <location>
        <begin position="1054"/>
        <end position="1071"/>
    </location>
</feature>
<dbReference type="HOGENOM" id="CLU_000288_18_3_1"/>
<evidence type="ECO:0000256" key="7">
    <source>
        <dbReference type="ARBA" id="ARBA00022692"/>
    </source>
</evidence>
<dbReference type="eggNOG" id="KOG0619">
    <property type="taxonomic scope" value="Eukaryota"/>
</dbReference>
<evidence type="ECO:0000256" key="2">
    <source>
        <dbReference type="ARBA" id="ARBA00009592"/>
    </source>
</evidence>